<evidence type="ECO:0000259" key="23">
    <source>
        <dbReference type="Pfam" id="PF17900"/>
    </source>
</evidence>
<dbReference type="AlphaFoldDB" id="A0AAV8Z8Q8"/>
<gene>
    <name evidence="24" type="ORF">NQ314_006136</name>
</gene>
<evidence type="ECO:0000256" key="3">
    <source>
        <dbReference type="ARBA" id="ARBA00010136"/>
    </source>
</evidence>
<evidence type="ECO:0000313" key="24">
    <source>
        <dbReference type="EMBL" id="KAJ8959933.1"/>
    </source>
</evidence>
<dbReference type="GO" id="GO:0008270">
    <property type="term" value="F:zinc ion binding"/>
    <property type="evidence" value="ECO:0007669"/>
    <property type="project" value="InterPro"/>
</dbReference>
<dbReference type="PANTHER" id="PTHR11533">
    <property type="entry name" value="PROTEASE M1 ZINC METALLOPROTEASE"/>
    <property type="match status" value="1"/>
</dbReference>
<feature type="domain" description="Aminopeptidase N-like N-terminal" evidence="23">
    <location>
        <begin position="121"/>
        <end position="309"/>
    </location>
</feature>
<keyword evidence="15" id="KW-0325">Glycoprotein</keyword>
<keyword evidence="16" id="KW-0449">Lipoprotein</keyword>
<dbReference type="Proteomes" id="UP001162156">
    <property type="component" value="Unassembled WGS sequence"/>
</dbReference>
<dbReference type="Pfam" id="PF17900">
    <property type="entry name" value="Peptidase_M1_N"/>
    <property type="match status" value="1"/>
</dbReference>
<name>A0AAV8Z8Q8_9CUCU</name>
<evidence type="ECO:0000256" key="11">
    <source>
        <dbReference type="ARBA" id="ARBA00022968"/>
    </source>
</evidence>
<dbReference type="GO" id="GO:0005886">
    <property type="term" value="C:plasma membrane"/>
    <property type="evidence" value="ECO:0007669"/>
    <property type="project" value="UniProtKB-SubCell"/>
</dbReference>
<comment type="similarity">
    <text evidence="3">Belongs to the peptidase M1 family.</text>
</comment>
<keyword evidence="4" id="KW-0031">Aminopeptidase</keyword>
<keyword evidence="11" id="KW-0735">Signal-anchor</keyword>
<dbReference type="Gene3D" id="1.10.390.10">
    <property type="entry name" value="Neutral Protease Domain 2"/>
    <property type="match status" value="1"/>
</dbReference>
<feature type="binding site" evidence="18">
    <location>
        <position position="436"/>
    </location>
    <ligand>
        <name>Zn(2+)</name>
        <dbReference type="ChEBI" id="CHEBI:29105"/>
        <note>catalytic</note>
    </ligand>
</feature>
<evidence type="ECO:0000256" key="18">
    <source>
        <dbReference type="PIRSR" id="PIRSR634016-3"/>
    </source>
</evidence>
<evidence type="ECO:0000259" key="22">
    <source>
        <dbReference type="Pfam" id="PF01433"/>
    </source>
</evidence>
<evidence type="ECO:0000256" key="12">
    <source>
        <dbReference type="ARBA" id="ARBA00022989"/>
    </source>
</evidence>
<dbReference type="InterPro" id="IPR034016">
    <property type="entry name" value="M1_APN-typ"/>
</dbReference>
<dbReference type="SUPFAM" id="SSF63737">
    <property type="entry name" value="Leukotriene A4 hydrolase N-terminal domain"/>
    <property type="match status" value="1"/>
</dbReference>
<evidence type="ECO:0000256" key="1">
    <source>
        <dbReference type="ARBA" id="ARBA00004606"/>
    </source>
</evidence>
<dbReference type="EMBL" id="JANEYF010001668">
    <property type="protein sequence ID" value="KAJ8959933.1"/>
    <property type="molecule type" value="Genomic_DNA"/>
</dbReference>
<dbReference type="CDD" id="cd09601">
    <property type="entry name" value="M1_APN-Q_like"/>
    <property type="match status" value="1"/>
</dbReference>
<dbReference type="GO" id="GO:0005615">
    <property type="term" value="C:extracellular space"/>
    <property type="evidence" value="ECO:0007669"/>
    <property type="project" value="TreeGrafter"/>
</dbReference>
<evidence type="ECO:0000313" key="25">
    <source>
        <dbReference type="Proteomes" id="UP001162156"/>
    </source>
</evidence>
<keyword evidence="25" id="KW-1185">Reference proteome</keyword>
<evidence type="ECO:0000256" key="20">
    <source>
        <dbReference type="SAM" id="MobiDB-lite"/>
    </source>
</evidence>
<evidence type="ECO:0000256" key="9">
    <source>
        <dbReference type="ARBA" id="ARBA00022801"/>
    </source>
</evidence>
<keyword evidence="14 21" id="KW-0472">Membrane</keyword>
<dbReference type="InterPro" id="IPR042097">
    <property type="entry name" value="Aminopeptidase_N-like_N_sf"/>
</dbReference>
<dbReference type="InterPro" id="IPR027268">
    <property type="entry name" value="Peptidase_M4/M1_CTD_sf"/>
</dbReference>
<accession>A0AAV8Z8Q8</accession>
<dbReference type="Gene3D" id="2.60.40.1730">
    <property type="entry name" value="tricorn interacting facor f3 domain"/>
    <property type="match status" value="1"/>
</dbReference>
<dbReference type="InterPro" id="IPR014782">
    <property type="entry name" value="Peptidase_M1_dom"/>
</dbReference>
<keyword evidence="7 21" id="KW-0812">Transmembrane</keyword>
<reference evidence="24" key="1">
    <citation type="journal article" date="2023" name="Insect Mol. Biol.">
        <title>Genome sequencing provides insights into the evolution of gene families encoding plant cell wall-degrading enzymes in longhorned beetles.</title>
        <authorList>
            <person name="Shin N.R."/>
            <person name="Okamura Y."/>
            <person name="Kirsch R."/>
            <person name="Pauchet Y."/>
        </authorList>
    </citation>
    <scope>NUCLEOTIDE SEQUENCE</scope>
    <source>
        <strain evidence="24">RBIC_L_NR</strain>
    </source>
</reference>
<feature type="binding site" evidence="18">
    <location>
        <position position="417"/>
    </location>
    <ligand>
        <name>Zn(2+)</name>
        <dbReference type="ChEBI" id="CHEBI:29105"/>
        <note>catalytic</note>
    </ligand>
</feature>
<keyword evidence="10 18" id="KW-0862">Zinc</keyword>
<sequence length="503" mass="56806">MVRENLVIMDGVTTKFGKRSLVQISKSLATFLLLLFVGCLVATGLLVYNFSSCSNIANVKETKIACEKTVAEDAVTTDRVEQVTEVAPTPTVPPTATTSTEKTKTDSDLDLDVRLPKSVIPHSYKLKLIPFLQEGNFTFHGEVKILVNVTENCSNITLHADDLFIDSVSVTDVNGNTVSIRDVRRDKKKQFLIVDLDEDVQSQSQYYVFIEFKGVLNDLLQGFYRSSYEEDNKTRWMAATQFQATDARKCFPCFDEPGLKARFQISIARLRNMTSISNMRKVTNTKALPDLPDYVWDIYEESLPMSTYLIAFVVSDFECITDSNSNVSIWARRSALSQAQYGLKIGPKILKYYEEFFGIKYPLPKLDMVAIPDFSAGAMENWGLITYREPVLLYEKGVSSRASLQRIAHVVAHELAHQWFGNLVTPTWWTDLWLNEGFATYVEFLGAYAVEPKWKDPDLFVVNELHGAFGLDALKSSHPISIKVNNPDEVNDIFDRISYSKGT</sequence>
<dbReference type="PANTHER" id="PTHR11533:SF294">
    <property type="entry name" value="THYROTROPIN-RELEASING HORMONE-DEGRADING ECTOENZYME"/>
    <property type="match status" value="1"/>
</dbReference>
<dbReference type="Pfam" id="PF01433">
    <property type="entry name" value="Peptidase_M1"/>
    <property type="match status" value="1"/>
</dbReference>
<dbReference type="GO" id="GO:0006508">
    <property type="term" value="P:proteolysis"/>
    <property type="evidence" value="ECO:0007669"/>
    <property type="project" value="UniProtKB-KW"/>
</dbReference>
<feature type="binding site" evidence="18">
    <location>
        <position position="413"/>
    </location>
    <ligand>
        <name>Zn(2+)</name>
        <dbReference type="ChEBI" id="CHEBI:29105"/>
        <note>catalytic</note>
    </ligand>
</feature>
<evidence type="ECO:0000256" key="15">
    <source>
        <dbReference type="ARBA" id="ARBA00023180"/>
    </source>
</evidence>
<evidence type="ECO:0000256" key="19">
    <source>
        <dbReference type="PIRSR" id="PIRSR634016-4"/>
    </source>
</evidence>
<dbReference type="InterPro" id="IPR050344">
    <property type="entry name" value="Peptidase_M1_aminopeptidases"/>
</dbReference>
<dbReference type="GO" id="GO:0042277">
    <property type="term" value="F:peptide binding"/>
    <property type="evidence" value="ECO:0007669"/>
    <property type="project" value="TreeGrafter"/>
</dbReference>
<feature type="active site" description="Proton acceptor" evidence="17">
    <location>
        <position position="414"/>
    </location>
</feature>
<dbReference type="GO" id="GO:0098552">
    <property type="term" value="C:side of membrane"/>
    <property type="evidence" value="ECO:0007669"/>
    <property type="project" value="UniProtKB-KW"/>
</dbReference>
<dbReference type="InterPro" id="IPR001930">
    <property type="entry name" value="Peptidase_M1"/>
</dbReference>
<dbReference type="GO" id="GO:0070006">
    <property type="term" value="F:metalloaminopeptidase activity"/>
    <property type="evidence" value="ECO:0007669"/>
    <property type="project" value="TreeGrafter"/>
</dbReference>
<keyword evidence="5" id="KW-0336">GPI-anchor</keyword>
<dbReference type="InterPro" id="IPR045357">
    <property type="entry name" value="Aminopeptidase_N-like_N"/>
</dbReference>
<comment type="subcellular location">
    <subcellularLocation>
        <location evidence="2">Cell membrane</location>
        <topology evidence="2">Lipid-anchor</topology>
        <topology evidence="2">GPI-anchor</topology>
    </subcellularLocation>
    <subcellularLocation>
        <location evidence="1">Membrane</location>
        <topology evidence="1">Single-pass type II membrane protein</topology>
    </subcellularLocation>
</comment>
<evidence type="ECO:0000256" key="6">
    <source>
        <dbReference type="ARBA" id="ARBA00022670"/>
    </source>
</evidence>
<evidence type="ECO:0000256" key="21">
    <source>
        <dbReference type="SAM" id="Phobius"/>
    </source>
</evidence>
<feature type="compositionally biased region" description="Low complexity" evidence="20">
    <location>
        <begin position="83"/>
        <end position="100"/>
    </location>
</feature>
<evidence type="ECO:0000256" key="4">
    <source>
        <dbReference type="ARBA" id="ARBA00022438"/>
    </source>
</evidence>
<keyword evidence="9" id="KW-0378">Hydrolase</keyword>
<evidence type="ECO:0000256" key="8">
    <source>
        <dbReference type="ARBA" id="ARBA00022723"/>
    </source>
</evidence>
<keyword evidence="13" id="KW-0482">Metalloprotease</keyword>
<protein>
    <recommendedName>
        <fullName evidence="26">Aminopeptidase N</fullName>
    </recommendedName>
</protein>
<feature type="domain" description="Peptidase M1 membrane alanine aminopeptidase" evidence="22">
    <location>
        <begin position="341"/>
        <end position="502"/>
    </location>
</feature>
<comment type="caution">
    <text evidence="24">The sequence shown here is derived from an EMBL/GenBank/DDBJ whole genome shotgun (WGS) entry which is preliminary data.</text>
</comment>
<evidence type="ECO:0008006" key="26">
    <source>
        <dbReference type="Google" id="ProtNLM"/>
    </source>
</evidence>
<keyword evidence="12 21" id="KW-1133">Transmembrane helix</keyword>
<feature type="transmembrane region" description="Helical" evidence="21">
    <location>
        <begin position="28"/>
        <end position="50"/>
    </location>
</feature>
<evidence type="ECO:0000256" key="14">
    <source>
        <dbReference type="ARBA" id="ARBA00023136"/>
    </source>
</evidence>
<feature type="region of interest" description="Disordered" evidence="20">
    <location>
        <begin position="82"/>
        <end position="103"/>
    </location>
</feature>
<dbReference type="SUPFAM" id="SSF55486">
    <property type="entry name" value="Metalloproteases ('zincins'), catalytic domain"/>
    <property type="match status" value="1"/>
</dbReference>
<evidence type="ECO:0000256" key="13">
    <source>
        <dbReference type="ARBA" id="ARBA00023049"/>
    </source>
</evidence>
<evidence type="ECO:0000256" key="10">
    <source>
        <dbReference type="ARBA" id="ARBA00022833"/>
    </source>
</evidence>
<dbReference type="GO" id="GO:0005737">
    <property type="term" value="C:cytoplasm"/>
    <property type="evidence" value="ECO:0007669"/>
    <property type="project" value="TreeGrafter"/>
</dbReference>
<evidence type="ECO:0000256" key="2">
    <source>
        <dbReference type="ARBA" id="ARBA00004609"/>
    </source>
</evidence>
<organism evidence="24 25">
    <name type="scientific">Rhamnusium bicolor</name>
    <dbReference type="NCBI Taxonomy" id="1586634"/>
    <lineage>
        <taxon>Eukaryota</taxon>
        <taxon>Metazoa</taxon>
        <taxon>Ecdysozoa</taxon>
        <taxon>Arthropoda</taxon>
        <taxon>Hexapoda</taxon>
        <taxon>Insecta</taxon>
        <taxon>Pterygota</taxon>
        <taxon>Neoptera</taxon>
        <taxon>Endopterygota</taxon>
        <taxon>Coleoptera</taxon>
        <taxon>Polyphaga</taxon>
        <taxon>Cucujiformia</taxon>
        <taxon>Chrysomeloidea</taxon>
        <taxon>Cerambycidae</taxon>
        <taxon>Lepturinae</taxon>
        <taxon>Rhagiini</taxon>
        <taxon>Rhamnusium</taxon>
    </lineage>
</organism>
<evidence type="ECO:0000256" key="5">
    <source>
        <dbReference type="ARBA" id="ARBA00022622"/>
    </source>
</evidence>
<comment type="cofactor">
    <cofactor evidence="18">
        <name>Zn(2+)</name>
        <dbReference type="ChEBI" id="CHEBI:29105"/>
    </cofactor>
    <text evidence="18">Binds 1 zinc ion per subunit.</text>
</comment>
<proteinExistence type="inferred from homology"/>
<dbReference type="GO" id="GO:0043171">
    <property type="term" value="P:peptide catabolic process"/>
    <property type="evidence" value="ECO:0007669"/>
    <property type="project" value="TreeGrafter"/>
</dbReference>
<keyword evidence="8 18" id="KW-0479">Metal-binding</keyword>
<evidence type="ECO:0000256" key="7">
    <source>
        <dbReference type="ARBA" id="ARBA00022692"/>
    </source>
</evidence>
<feature type="site" description="Transition state stabilizer" evidence="19">
    <location>
        <position position="499"/>
    </location>
</feature>
<dbReference type="FunFam" id="1.10.390.10:FF:000006">
    <property type="entry name" value="Puromycin-sensitive aminopeptidase"/>
    <property type="match status" value="1"/>
</dbReference>
<dbReference type="FunFam" id="2.60.40.1730:FF:000012">
    <property type="entry name" value="Aminopeptidase N"/>
    <property type="match status" value="1"/>
</dbReference>
<keyword evidence="6" id="KW-0645">Protease</keyword>
<dbReference type="PRINTS" id="PR00756">
    <property type="entry name" value="ALADIPTASE"/>
</dbReference>
<evidence type="ECO:0000256" key="16">
    <source>
        <dbReference type="ARBA" id="ARBA00023288"/>
    </source>
</evidence>
<evidence type="ECO:0000256" key="17">
    <source>
        <dbReference type="PIRSR" id="PIRSR634016-1"/>
    </source>
</evidence>